<evidence type="ECO:0000259" key="4">
    <source>
        <dbReference type="Pfam" id="PF13407"/>
    </source>
</evidence>
<sequence>MKIINLLILSVVLALVTGCGENKTKSTNSAKTEGQENKKLLGITVMTLANPFFVELTNAAKEEAEKHGYEVVILSGDDADKQSKQINDFISQKADAIIIAPKDTLAIGQPIKAANAAGIPVFTADTGCSDKDAKVVCNVMTDNFGGGKLAAKAMIQGLPNGGKILILDYKKAQSCILRVDGFKAVISAHNEANPSKKIVIVAELDGAASEEPSKKATEDQLNANPDLKGIFAINDPSALGAVVALKKADKLKDIKIIGFDGQRIGKEAILRGEIYADPIQFPKEIGRLAVQQMLAYKNGDEVKSEILIDTKLYFQADAQNDPLLK</sequence>
<dbReference type="PANTHER" id="PTHR46847">
    <property type="entry name" value="D-ALLOSE-BINDING PERIPLASMIC PROTEIN-RELATED"/>
    <property type="match status" value="1"/>
</dbReference>
<dbReference type="RefSeq" id="WP_274152254.1">
    <property type="nucleotide sequence ID" value="NZ_CP117812.1"/>
</dbReference>
<gene>
    <name evidence="5" type="ORF">PQO03_17895</name>
</gene>
<dbReference type="PANTHER" id="PTHR46847:SF1">
    <property type="entry name" value="D-ALLOSE-BINDING PERIPLASMIC PROTEIN-RELATED"/>
    <property type="match status" value="1"/>
</dbReference>
<dbReference type="Proteomes" id="UP001214250">
    <property type="component" value="Chromosome 2"/>
</dbReference>
<evidence type="ECO:0000256" key="3">
    <source>
        <dbReference type="ARBA" id="ARBA00022729"/>
    </source>
</evidence>
<organism evidence="5 6">
    <name type="scientific">Lentisphaera profundi</name>
    <dbReference type="NCBI Taxonomy" id="1658616"/>
    <lineage>
        <taxon>Bacteria</taxon>
        <taxon>Pseudomonadati</taxon>
        <taxon>Lentisphaerota</taxon>
        <taxon>Lentisphaeria</taxon>
        <taxon>Lentisphaerales</taxon>
        <taxon>Lentisphaeraceae</taxon>
        <taxon>Lentisphaera</taxon>
    </lineage>
</organism>
<dbReference type="EMBL" id="CP117812">
    <property type="protein sequence ID" value="WDE97701.1"/>
    <property type="molecule type" value="Genomic_DNA"/>
</dbReference>
<name>A0ABY7VU11_9BACT</name>
<keyword evidence="6" id="KW-1185">Reference proteome</keyword>
<protein>
    <submittedName>
        <fullName evidence="5">Substrate-binding domain-containing protein</fullName>
    </submittedName>
</protein>
<dbReference type="SUPFAM" id="SSF53822">
    <property type="entry name" value="Periplasmic binding protein-like I"/>
    <property type="match status" value="1"/>
</dbReference>
<feature type="domain" description="Periplasmic binding protein" evidence="4">
    <location>
        <begin position="42"/>
        <end position="300"/>
    </location>
</feature>
<evidence type="ECO:0000313" key="5">
    <source>
        <dbReference type="EMBL" id="WDE97701.1"/>
    </source>
</evidence>
<dbReference type="PROSITE" id="PS51257">
    <property type="entry name" value="PROKAR_LIPOPROTEIN"/>
    <property type="match status" value="1"/>
</dbReference>
<dbReference type="Pfam" id="PF13407">
    <property type="entry name" value="Peripla_BP_4"/>
    <property type="match status" value="1"/>
</dbReference>
<keyword evidence="3" id="KW-0732">Signal</keyword>
<evidence type="ECO:0000256" key="1">
    <source>
        <dbReference type="ARBA" id="ARBA00004196"/>
    </source>
</evidence>
<dbReference type="Gene3D" id="3.40.50.2300">
    <property type="match status" value="2"/>
</dbReference>
<reference evidence="5 6" key="1">
    <citation type="submission" date="2023-02" db="EMBL/GenBank/DDBJ databases">
        <title>Genome sequence of Lentisphaera profundi SAORIC-696.</title>
        <authorList>
            <person name="Kim e."/>
            <person name="Cho J.-C."/>
            <person name="Choi A."/>
            <person name="Kang I."/>
        </authorList>
    </citation>
    <scope>NUCLEOTIDE SEQUENCE [LARGE SCALE GENOMIC DNA]</scope>
    <source>
        <strain evidence="5 6">SAORIC-696</strain>
    </source>
</reference>
<dbReference type="InterPro" id="IPR025997">
    <property type="entry name" value="SBP_2_dom"/>
</dbReference>
<comment type="subcellular location">
    <subcellularLocation>
        <location evidence="1">Cell envelope</location>
    </subcellularLocation>
</comment>
<comment type="similarity">
    <text evidence="2">Belongs to the bacterial solute-binding protein 2 family.</text>
</comment>
<dbReference type="InterPro" id="IPR028082">
    <property type="entry name" value="Peripla_BP_I"/>
</dbReference>
<evidence type="ECO:0000313" key="6">
    <source>
        <dbReference type="Proteomes" id="UP001214250"/>
    </source>
</evidence>
<evidence type="ECO:0000256" key="2">
    <source>
        <dbReference type="ARBA" id="ARBA00007639"/>
    </source>
</evidence>
<accession>A0ABY7VU11</accession>
<proteinExistence type="inferred from homology"/>